<gene>
    <name evidence="1" type="ORF">LSAT_V11C900461230</name>
</gene>
<proteinExistence type="predicted"/>
<name>A0A9R1UCY1_LACSA</name>
<dbReference type="Proteomes" id="UP000235145">
    <property type="component" value="Unassembled WGS sequence"/>
</dbReference>
<evidence type="ECO:0000313" key="2">
    <source>
        <dbReference type="Proteomes" id="UP000235145"/>
    </source>
</evidence>
<dbReference type="AlphaFoldDB" id="A0A9R1UCY1"/>
<accession>A0A9R1UCY1</accession>
<organism evidence="1 2">
    <name type="scientific">Lactuca sativa</name>
    <name type="common">Garden lettuce</name>
    <dbReference type="NCBI Taxonomy" id="4236"/>
    <lineage>
        <taxon>Eukaryota</taxon>
        <taxon>Viridiplantae</taxon>
        <taxon>Streptophyta</taxon>
        <taxon>Embryophyta</taxon>
        <taxon>Tracheophyta</taxon>
        <taxon>Spermatophyta</taxon>
        <taxon>Magnoliopsida</taxon>
        <taxon>eudicotyledons</taxon>
        <taxon>Gunneridae</taxon>
        <taxon>Pentapetalae</taxon>
        <taxon>asterids</taxon>
        <taxon>campanulids</taxon>
        <taxon>Asterales</taxon>
        <taxon>Asteraceae</taxon>
        <taxon>Cichorioideae</taxon>
        <taxon>Cichorieae</taxon>
        <taxon>Lactucinae</taxon>
        <taxon>Lactuca</taxon>
    </lineage>
</organism>
<sequence length="146" mass="16570">MPYRDPEIRKNSQKVSLQTLSLYVCVSILCVLKSNFWFGCGVATGIPATLSLLKRDFIDRTMAYFPKVVLHIFLSELASELLLVPLSSMQQPPPTVSNPVLTNGDEYLKLDAAVPPSPLRTLMVLVFYLHLDRCYVLVFFRNINLY</sequence>
<dbReference type="EMBL" id="NBSK02000009">
    <property type="protein sequence ID" value="KAJ0184856.1"/>
    <property type="molecule type" value="Genomic_DNA"/>
</dbReference>
<comment type="caution">
    <text evidence="1">The sequence shown here is derived from an EMBL/GenBank/DDBJ whole genome shotgun (WGS) entry which is preliminary data.</text>
</comment>
<reference evidence="1 2" key="1">
    <citation type="journal article" date="2017" name="Nat. Commun.">
        <title>Genome assembly with in vitro proximity ligation data and whole-genome triplication in lettuce.</title>
        <authorList>
            <person name="Reyes-Chin-Wo S."/>
            <person name="Wang Z."/>
            <person name="Yang X."/>
            <person name="Kozik A."/>
            <person name="Arikit S."/>
            <person name="Song C."/>
            <person name="Xia L."/>
            <person name="Froenicke L."/>
            <person name="Lavelle D.O."/>
            <person name="Truco M.J."/>
            <person name="Xia R."/>
            <person name="Zhu S."/>
            <person name="Xu C."/>
            <person name="Xu H."/>
            <person name="Xu X."/>
            <person name="Cox K."/>
            <person name="Korf I."/>
            <person name="Meyers B.C."/>
            <person name="Michelmore R.W."/>
        </authorList>
    </citation>
    <scope>NUCLEOTIDE SEQUENCE [LARGE SCALE GENOMIC DNA]</scope>
    <source>
        <strain evidence="2">cv. Salinas</strain>
        <tissue evidence="1">Seedlings</tissue>
    </source>
</reference>
<keyword evidence="2" id="KW-1185">Reference proteome</keyword>
<evidence type="ECO:0000313" key="1">
    <source>
        <dbReference type="EMBL" id="KAJ0184856.1"/>
    </source>
</evidence>
<protein>
    <submittedName>
        <fullName evidence="1">Uncharacterized protein</fullName>
    </submittedName>
</protein>